<dbReference type="GO" id="GO:0004497">
    <property type="term" value="F:monooxygenase activity"/>
    <property type="evidence" value="ECO:0007669"/>
    <property type="project" value="UniProtKB-KW"/>
</dbReference>
<dbReference type="SUPFAM" id="SSF51905">
    <property type="entry name" value="FAD/NAD(P)-binding domain"/>
    <property type="match status" value="1"/>
</dbReference>
<evidence type="ECO:0000259" key="8">
    <source>
        <dbReference type="Pfam" id="PF01494"/>
    </source>
</evidence>
<evidence type="ECO:0000256" key="1">
    <source>
        <dbReference type="ARBA" id="ARBA00001974"/>
    </source>
</evidence>
<keyword evidence="6" id="KW-0560">Oxidoreductase</keyword>
<evidence type="ECO:0000256" key="7">
    <source>
        <dbReference type="ARBA" id="ARBA00023033"/>
    </source>
</evidence>
<dbReference type="PANTHER" id="PTHR43876">
    <property type="entry name" value="UBIQUINONE BIOSYNTHESIS MONOOXYGENASE COQ6, MITOCHONDRIAL"/>
    <property type="match status" value="1"/>
</dbReference>
<dbReference type="InterPro" id="IPR018168">
    <property type="entry name" value="Ubi_Hdrlase_CS"/>
</dbReference>
<evidence type="ECO:0000256" key="5">
    <source>
        <dbReference type="ARBA" id="ARBA00022827"/>
    </source>
</evidence>
<gene>
    <name evidence="9" type="ORF">OMP39_02655</name>
</gene>
<evidence type="ECO:0000256" key="3">
    <source>
        <dbReference type="ARBA" id="ARBA00005349"/>
    </source>
</evidence>
<accession>A0ABY6MU43</accession>
<reference evidence="9" key="1">
    <citation type="submission" date="2022-10" db="EMBL/GenBank/DDBJ databases">
        <title>Complete genome sequence of Schlegelella aquatica LMG 23380.</title>
        <authorList>
            <person name="Musilova J."/>
            <person name="Kourilova X."/>
            <person name="Bezdicek M."/>
            <person name="Hermankova K."/>
            <person name="Obruca S."/>
            <person name="Sedlar K."/>
        </authorList>
    </citation>
    <scope>NUCLEOTIDE SEQUENCE</scope>
    <source>
        <strain evidence="9">LMG 23380</strain>
    </source>
</reference>
<dbReference type="InterPro" id="IPR002938">
    <property type="entry name" value="FAD-bd"/>
</dbReference>
<keyword evidence="7 9" id="KW-0503">Monooxygenase</keyword>
<comment type="similarity">
    <text evidence="3">Belongs to the UbiH/COQ6 family.</text>
</comment>
<dbReference type="PROSITE" id="PS01304">
    <property type="entry name" value="UBIH"/>
    <property type="match status" value="1"/>
</dbReference>
<dbReference type="Pfam" id="PF01494">
    <property type="entry name" value="FAD_binding_3"/>
    <property type="match status" value="1"/>
</dbReference>
<dbReference type="InterPro" id="IPR051205">
    <property type="entry name" value="UbiH/COQ6_monooxygenase"/>
</dbReference>
<dbReference type="PRINTS" id="PR00420">
    <property type="entry name" value="RNGMNOXGNASE"/>
</dbReference>
<comment type="cofactor">
    <cofactor evidence="1">
        <name>FAD</name>
        <dbReference type="ChEBI" id="CHEBI:57692"/>
    </cofactor>
</comment>
<evidence type="ECO:0000256" key="2">
    <source>
        <dbReference type="ARBA" id="ARBA00004749"/>
    </source>
</evidence>
<keyword evidence="4" id="KW-0285">Flavoprotein</keyword>
<dbReference type="InterPro" id="IPR010971">
    <property type="entry name" value="UbiH/COQ6"/>
</dbReference>
<dbReference type="Gene3D" id="3.50.50.60">
    <property type="entry name" value="FAD/NAD(P)-binding domain"/>
    <property type="match status" value="2"/>
</dbReference>
<evidence type="ECO:0000256" key="6">
    <source>
        <dbReference type="ARBA" id="ARBA00023002"/>
    </source>
</evidence>
<dbReference type="EMBL" id="CP110257">
    <property type="protein sequence ID" value="UZD55506.1"/>
    <property type="molecule type" value="Genomic_DNA"/>
</dbReference>
<evidence type="ECO:0000313" key="9">
    <source>
        <dbReference type="EMBL" id="UZD55506.1"/>
    </source>
</evidence>
<dbReference type="Gene3D" id="3.30.9.10">
    <property type="entry name" value="D-Amino Acid Oxidase, subunit A, domain 2"/>
    <property type="match status" value="1"/>
</dbReference>
<comment type="pathway">
    <text evidence="2">Cofactor biosynthesis; ubiquinone biosynthesis.</text>
</comment>
<keyword evidence="10" id="KW-1185">Reference proteome</keyword>
<name>A0ABY6MU43_9BURK</name>
<dbReference type="PANTHER" id="PTHR43876:SF7">
    <property type="entry name" value="UBIQUINONE BIOSYNTHESIS MONOOXYGENASE COQ6, MITOCHONDRIAL"/>
    <property type="match status" value="1"/>
</dbReference>
<sequence length="380" mass="41001">MNSGYDVFVRGSGIVGKTLALALARLGLSVAITRVPTGPGALRPGHGLPGQEDVRAYALSEKSVALLRAVKAWDALPPAAATPVYEMRIEGDLRGAGALEFSSWEQGVGELAWIVDAAALEVALAQALRYQPHVTEVDAPVEADLTAICEGKESAARAALGVEWQRFGYGQTAIAARLVADRPHAGVARQWFRSPDILALLPFGRPEPEVSYGLVWSLPQARAAELMALDDAAFLHELQSACGEEVGHLQLRSTRAAWPLALARASRWCGPGWVLLGDAAHVVHPLAGQGLNLGLADVEALARILQDREPWRALGDEKLLRRYERERAAPTWAMGRVTDGLLHLFAHQGAPLRELRNRGLGLVNRLGLLKRWLTARALDS</sequence>
<feature type="domain" description="FAD-binding" evidence="8">
    <location>
        <begin position="134"/>
        <end position="334"/>
    </location>
</feature>
<dbReference type="Proteomes" id="UP001163266">
    <property type="component" value="Chromosome"/>
</dbReference>
<dbReference type="NCBIfam" id="TIGR01988">
    <property type="entry name" value="Ubi-OHases"/>
    <property type="match status" value="1"/>
</dbReference>
<protein>
    <submittedName>
        <fullName evidence="9">FAD-dependent monooxygenase</fullName>
    </submittedName>
</protein>
<proteinExistence type="inferred from homology"/>
<evidence type="ECO:0000313" key="10">
    <source>
        <dbReference type="Proteomes" id="UP001163266"/>
    </source>
</evidence>
<evidence type="ECO:0000256" key="4">
    <source>
        <dbReference type="ARBA" id="ARBA00022630"/>
    </source>
</evidence>
<dbReference type="InterPro" id="IPR036188">
    <property type="entry name" value="FAD/NAD-bd_sf"/>
</dbReference>
<dbReference type="RefSeq" id="WP_264893260.1">
    <property type="nucleotide sequence ID" value="NZ_CP110257.1"/>
</dbReference>
<organism evidence="9 10">
    <name type="scientific">Caldimonas aquatica</name>
    <dbReference type="NCBI Taxonomy" id="376175"/>
    <lineage>
        <taxon>Bacteria</taxon>
        <taxon>Pseudomonadati</taxon>
        <taxon>Pseudomonadota</taxon>
        <taxon>Betaproteobacteria</taxon>
        <taxon>Burkholderiales</taxon>
        <taxon>Sphaerotilaceae</taxon>
        <taxon>Caldimonas</taxon>
    </lineage>
</organism>
<keyword evidence="5" id="KW-0274">FAD</keyword>